<sequence length="161" mass="17766">MNKTKLISTVGKIALGALAPELLAQGTKLVNAQLEKRKGYIKVPDVTALDVDEANEIMTQYHFNHTVVSVAPAVKYANAVPNQVVKTQPKGNSLVDPQTFVKLYTIDAETVQKSKMMAADLEKAKQKRQQAVKAKVQNTITATTKIPAQITRKLKRNKNKR</sequence>
<dbReference type="EMBL" id="CP042387">
    <property type="protein sequence ID" value="QEA44856.1"/>
    <property type="molecule type" value="Genomic_DNA"/>
</dbReference>
<accession>A0AAP9JAW0</accession>
<dbReference type="AlphaFoldDB" id="A0AAP9JAW0"/>
<name>A0AAP9JAW0_LEULA</name>
<dbReference type="CDD" id="cd06577">
    <property type="entry name" value="PASTA_pknB"/>
    <property type="match status" value="1"/>
</dbReference>
<evidence type="ECO:0000313" key="2">
    <source>
        <dbReference type="EMBL" id="QEA44856.1"/>
    </source>
</evidence>
<proteinExistence type="predicted"/>
<organism evidence="2 3">
    <name type="scientific">Leuconostoc lactis</name>
    <dbReference type="NCBI Taxonomy" id="1246"/>
    <lineage>
        <taxon>Bacteria</taxon>
        <taxon>Bacillati</taxon>
        <taxon>Bacillota</taxon>
        <taxon>Bacilli</taxon>
        <taxon>Lactobacillales</taxon>
        <taxon>Lactobacillaceae</taxon>
        <taxon>Leuconostoc</taxon>
    </lineage>
</organism>
<dbReference type="Gene3D" id="3.30.10.20">
    <property type="match status" value="1"/>
</dbReference>
<dbReference type="Pfam" id="PF03793">
    <property type="entry name" value="PASTA"/>
    <property type="match status" value="1"/>
</dbReference>
<dbReference type="Proteomes" id="UP000321298">
    <property type="component" value="Chromosome"/>
</dbReference>
<reference evidence="2 3" key="1">
    <citation type="submission" date="2019-06" db="EMBL/GenBank/DDBJ databases">
        <title>Genome analyses of bacteria isolated from kimchi.</title>
        <authorList>
            <person name="Lee S."/>
            <person name="Ahn S."/>
            <person name="Roh S."/>
        </authorList>
    </citation>
    <scope>NUCLEOTIDE SEQUENCE [LARGE SCALE GENOMIC DNA]</scope>
    <source>
        <strain evidence="2 3">CBA3625</strain>
    </source>
</reference>
<keyword evidence="3" id="KW-1185">Reference proteome</keyword>
<evidence type="ECO:0000313" key="3">
    <source>
        <dbReference type="Proteomes" id="UP000321298"/>
    </source>
</evidence>
<feature type="domain" description="PASTA" evidence="1">
    <location>
        <begin position="41"/>
        <end position="105"/>
    </location>
</feature>
<dbReference type="RefSeq" id="WP_095652692.1">
    <property type="nucleotide sequence ID" value="NZ_NQLF01000001.1"/>
</dbReference>
<dbReference type="InterPro" id="IPR005543">
    <property type="entry name" value="PASTA_dom"/>
</dbReference>
<protein>
    <submittedName>
        <fullName evidence="2">PASTA domain-containing protein</fullName>
    </submittedName>
</protein>
<evidence type="ECO:0000259" key="1">
    <source>
        <dbReference type="Pfam" id="PF03793"/>
    </source>
</evidence>
<gene>
    <name evidence="2" type="ORF">FGL83_07565</name>
</gene>